<dbReference type="OrthoDB" id="20018at2759"/>
<dbReference type="Pfam" id="PF06320">
    <property type="entry name" value="GCN5L1"/>
    <property type="match status" value="1"/>
</dbReference>
<dbReference type="PANTHER" id="PTHR13073:SF0">
    <property type="entry name" value="BIOGENESIS OF LYSOSOME-RELATED ORGANELLES COMPLEX 1 SUBUNIT 1"/>
    <property type="match status" value="1"/>
</dbReference>
<evidence type="ECO:0000313" key="3">
    <source>
        <dbReference type="EMBL" id="KAF6143121.1"/>
    </source>
</evidence>
<proteinExistence type="inferred from homology"/>
<organism evidence="3 4">
    <name type="scientific">Kingdonia uniflora</name>
    <dbReference type="NCBI Taxonomy" id="39325"/>
    <lineage>
        <taxon>Eukaryota</taxon>
        <taxon>Viridiplantae</taxon>
        <taxon>Streptophyta</taxon>
        <taxon>Embryophyta</taxon>
        <taxon>Tracheophyta</taxon>
        <taxon>Spermatophyta</taxon>
        <taxon>Magnoliopsida</taxon>
        <taxon>Ranunculales</taxon>
        <taxon>Circaeasteraceae</taxon>
        <taxon>Kingdonia</taxon>
    </lineage>
</organism>
<dbReference type="AlphaFoldDB" id="A0A7J7LKC3"/>
<evidence type="ECO:0000256" key="2">
    <source>
        <dbReference type="ARBA" id="ARBA00019577"/>
    </source>
</evidence>
<protein>
    <recommendedName>
        <fullName evidence="2">Biogenesis of lysosome-related organelles complex 1 subunit 1</fullName>
    </recommendedName>
</protein>
<name>A0A7J7LKC3_9MAGN</name>
<dbReference type="GO" id="GO:0016197">
    <property type="term" value="P:endosomal transport"/>
    <property type="evidence" value="ECO:0007669"/>
    <property type="project" value="TreeGrafter"/>
</dbReference>
<keyword evidence="4" id="KW-1185">Reference proteome</keyword>
<gene>
    <name evidence="3" type="ORF">GIB67_041189</name>
</gene>
<reference evidence="3 4" key="1">
    <citation type="journal article" date="2020" name="IScience">
        <title>Genome Sequencing of the Endangered Kingdonia uniflora (Circaeasteraceae, Ranunculales) Reveals Potential Mechanisms of Evolutionary Specialization.</title>
        <authorList>
            <person name="Sun Y."/>
            <person name="Deng T."/>
            <person name="Zhang A."/>
            <person name="Moore M.J."/>
            <person name="Landis J.B."/>
            <person name="Lin N."/>
            <person name="Zhang H."/>
            <person name="Zhang X."/>
            <person name="Huang J."/>
            <person name="Zhang X."/>
            <person name="Sun H."/>
            <person name="Wang H."/>
        </authorList>
    </citation>
    <scope>NUCLEOTIDE SEQUENCE [LARGE SCALE GENOMIC DNA]</scope>
    <source>
        <strain evidence="3">TB1705</strain>
        <tissue evidence="3">Leaf</tissue>
    </source>
</reference>
<dbReference type="EMBL" id="JACGCM010002221">
    <property type="protein sequence ID" value="KAF6143121.1"/>
    <property type="molecule type" value="Genomic_DNA"/>
</dbReference>
<dbReference type="Proteomes" id="UP000541444">
    <property type="component" value="Unassembled WGS sequence"/>
</dbReference>
<comment type="similarity">
    <text evidence="1">Belongs to the BLOC1S1 family.</text>
</comment>
<evidence type="ECO:0000256" key="1">
    <source>
        <dbReference type="ARBA" id="ARBA00007133"/>
    </source>
</evidence>
<dbReference type="InterPro" id="IPR009395">
    <property type="entry name" value="BLOC1S1"/>
</dbReference>
<dbReference type="PANTHER" id="PTHR13073">
    <property type="entry name" value="BLOC-1 COMPLEX SUBUNIT 1"/>
    <property type="match status" value="1"/>
</dbReference>
<comment type="caution">
    <text evidence="3">The sequence shown here is derived from an EMBL/GenBank/DDBJ whole genome shotgun (WGS) entry which is preliminary data.</text>
</comment>
<dbReference type="GO" id="GO:0031083">
    <property type="term" value="C:BLOC-1 complex"/>
    <property type="evidence" value="ECO:0007669"/>
    <property type="project" value="InterPro"/>
</dbReference>
<evidence type="ECO:0000313" key="4">
    <source>
        <dbReference type="Proteomes" id="UP000541444"/>
    </source>
</evidence>
<accession>A0A7J7LKC3</accession>
<sequence>MMDQERPESEMAGREREGSLESSLLQLVQDHNQTSLKLHQQTGTLIFSLLGFCNFDFNSITNPNCALIVIVEEKAKKDALRSAIRVSDLLVDTVNGGVHESFVNEKRIESEIRVITSTIARFTKQTDQWLAASHGLNTALKEIGDFENWMKTMEYDCRSINAAIRNIHQA</sequence>